<dbReference type="SUPFAM" id="SSF47413">
    <property type="entry name" value="lambda repressor-like DNA-binding domains"/>
    <property type="match status" value="1"/>
</dbReference>
<dbReference type="Pfam" id="PF13560">
    <property type="entry name" value="HTH_31"/>
    <property type="match status" value="1"/>
</dbReference>
<gene>
    <name evidence="2" type="ORF">SAMN05216553_12141</name>
</gene>
<sequence>MPKRYSTARGREFGERLRAAIAQAGMTSRQLADLLGRHEAKVSDMVNGKGGFTLLELAVVLGICRVPEPEREFLLSLSPATELNGWWQPYGKCAPVQSHTARTNLAAAKTLISWHPHAVPDLLRTADYARAVLAASATVPTTELDERVRALHEMQELLRNGLDCTFYAHEFALELQVGGRNKHIAQLQHLMRMANWKKIRILIVPAAAGAHAGMAGPFTQLTFPKYQPLIWTTTENSSLFVEEEHAVEGYAAVVQALDEISLDEDQSQKWISRRCVRLQESDGAEDEIREDEDEPFPPL</sequence>
<dbReference type="GO" id="GO:0003677">
    <property type="term" value="F:DNA binding"/>
    <property type="evidence" value="ECO:0007669"/>
    <property type="project" value="InterPro"/>
</dbReference>
<evidence type="ECO:0000259" key="1">
    <source>
        <dbReference type="Pfam" id="PF19054"/>
    </source>
</evidence>
<proteinExistence type="predicted"/>
<protein>
    <submittedName>
        <fullName evidence="2">Helix-turn-helix domain-containing protein</fullName>
    </submittedName>
</protein>
<name>A0A1G8C7B6_9PSEU</name>
<dbReference type="Pfam" id="PF19054">
    <property type="entry name" value="DUF5753"/>
    <property type="match status" value="1"/>
</dbReference>
<dbReference type="STRING" id="200378.SAMN05216553_12141"/>
<dbReference type="AlphaFoldDB" id="A0A1G8C7B6"/>
<dbReference type="InterPro" id="IPR001387">
    <property type="entry name" value="Cro/C1-type_HTH"/>
</dbReference>
<dbReference type="Gene3D" id="1.10.260.40">
    <property type="entry name" value="lambda repressor-like DNA-binding domains"/>
    <property type="match status" value="1"/>
</dbReference>
<organism evidence="2 3">
    <name type="scientific">Lentzea fradiae</name>
    <dbReference type="NCBI Taxonomy" id="200378"/>
    <lineage>
        <taxon>Bacteria</taxon>
        <taxon>Bacillati</taxon>
        <taxon>Actinomycetota</taxon>
        <taxon>Actinomycetes</taxon>
        <taxon>Pseudonocardiales</taxon>
        <taxon>Pseudonocardiaceae</taxon>
        <taxon>Lentzea</taxon>
    </lineage>
</organism>
<dbReference type="EMBL" id="FNCC01000021">
    <property type="protein sequence ID" value="SDH41179.1"/>
    <property type="molecule type" value="Genomic_DNA"/>
</dbReference>
<dbReference type="InterPro" id="IPR010982">
    <property type="entry name" value="Lambda_DNA-bd_dom_sf"/>
</dbReference>
<feature type="domain" description="DUF5753" evidence="1">
    <location>
        <begin position="106"/>
        <end position="273"/>
    </location>
</feature>
<dbReference type="InterPro" id="IPR043917">
    <property type="entry name" value="DUF5753"/>
</dbReference>
<keyword evidence="3" id="KW-1185">Reference proteome</keyword>
<evidence type="ECO:0000313" key="3">
    <source>
        <dbReference type="Proteomes" id="UP000199623"/>
    </source>
</evidence>
<accession>A0A1G8C7B6</accession>
<dbReference type="RefSeq" id="WP_090059269.1">
    <property type="nucleotide sequence ID" value="NZ_FNCC01000021.1"/>
</dbReference>
<reference evidence="3" key="1">
    <citation type="submission" date="2016-10" db="EMBL/GenBank/DDBJ databases">
        <authorList>
            <person name="Varghese N."/>
            <person name="Submissions S."/>
        </authorList>
    </citation>
    <scope>NUCLEOTIDE SEQUENCE [LARGE SCALE GENOMIC DNA]</scope>
    <source>
        <strain evidence="3">CGMCC 4.3506</strain>
    </source>
</reference>
<dbReference type="Proteomes" id="UP000199623">
    <property type="component" value="Unassembled WGS sequence"/>
</dbReference>
<dbReference type="CDD" id="cd00093">
    <property type="entry name" value="HTH_XRE"/>
    <property type="match status" value="1"/>
</dbReference>
<evidence type="ECO:0000313" key="2">
    <source>
        <dbReference type="EMBL" id="SDH41179.1"/>
    </source>
</evidence>